<feature type="compositionally biased region" description="Basic and acidic residues" evidence="2">
    <location>
        <begin position="144"/>
        <end position="164"/>
    </location>
</feature>
<dbReference type="GO" id="GO:0005654">
    <property type="term" value="C:nucleoplasm"/>
    <property type="evidence" value="ECO:0007669"/>
    <property type="project" value="TreeGrafter"/>
</dbReference>
<evidence type="ECO:0000313" key="4">
    <source>
        <dbReference type="Proteomes" id="UP000515159"/>
    </source>
</evidence>
<feature type="compositionally biased region" description="Basic residues" evidence="2">
    <location>
        <begin position="413"/>
        <end position="425"/>
    </location>
</feature>
<dbReference type="GeneID" id="117345461"/>
<dbReference type="InterPro" id="IPR031920">
    <property type="entry name" value="PALB2_WD40"/>
</dbReference>
<feature type="compositionally biased region" description="Basic and acidic residues" evidence="2">
    <location>
        <begin position="426"/>
        <end position="443"/>
    </location>
</feature>
<dbReference type="FunCoup" id="A0A6P8P3I6">
    <property type="interactions" value="2278"/>
</dbReference>
<dbReference type="PANTHER" id="PTHR14662">
    <property type="entry name" value="PARTNER AND LOCALIZER OF BRCA2"/>
    <property type="match status" value="1"/>
</dbReference>
<reference evidence="5" key="1">
    <citation type="submission" date="2025-08" db="UniProtKB">
        <authorList>
            <consortium name="RefSeq"/>
        </authorList>
    </citation>
    <scope>IDENTIFICATION</scope>
</reference>
<evidence type="ECO:0000313" key="5">
    <source>
        <dbReference type="RefSeq" id="XP_033770026.1"/>
    </source>
</evidence>
<organism evidence="4 5">
    <name type="scientific">Geotrypetes seraphini</name>
    <name type="common">Gaboon caecilian</name>
    <name type="synonym">Caecilia seraphini</name>
    <dbReference type="NCBI Taxonomy" id="260995"/>
    <lineage>
        <taxon>Eukaryota</taxon>
        <taxon>Metazoa</taxon>
        <taxon>Chordata</taxon>
        <taxon>Craniata</taxon>
        <taxon>Vertebrata</taxon>
        <taxon>Euteleostomi</taxon>
        <taxon>Amphibia</taxon>
        <taxon>Gymnophiona</taxon>
        <taxon>Geotrypetes</taxon>
    </lineage>
</organism>
<dbReference type="SUPFAM" id="SSF50978">
    <property type="entry name" value="WD40 repeat-like"/>
    <property type="match status" value="1"/>
</dbReference>
<feature type="region of interest" description="Disordered" evidence="2">
    <location>
        <begin position="115"/>
        <end position="164"/>
    </location>
</feature>
<name>A0A6P8P3I6_GEOSA</name>
<evidence type="ECO:0000256" key="2">
    <source>
        <dbReference type="SAM" id="MobiDB-lite"/>
    </source>
</evidence>
<dbReference type="InterPro" id="IPR036322">
    <property type="entry name" value="WD40_repeat_dom_sf"/>
</dbReference>
<sequence>MEEAPGRSLTWQERQKLKEKLAILKQEYKKTFNRLQRSQRVERVKSHVKKKIAEQNCSLNEEQSGTDISDLKEAQSSDVGSLDAKHVSEMNLNSEKRMSVSFNLQPEFFNIGSNKHHESSLTEDKCNNQKIPMTPTEGGCAQEKNQEKSLRSREKLKRNTLESKERKSTCGCSSSVAFMPKGLEGKKLDIEEQGSPVFKKDDNILSLETRRSKSFSSLLTANHFMPEHSESNKFLSETVKEFSPVRVTGFPSYPSLSQSKSPTDNSRLLELTPSLLVGIAQVTPINVEKKEDVVVCNTNETRLEGRARGSPPDLAVSDRYTSSTDEHSCSNGKPLHNNMTEQPSWQNYDEKQVESAALVNVSSTTVESPLNSCTVVEGLLFPVEYYVRTTRRMSNCQRKVDLEAVIYSHLGKSRKGSRRKVKQMAKSKEGGPEAAQREVKEQQDNNSGLSCSLKQVEQVDSSNRAEDTNLTTSTNRITDMCSVSHTLICHRLKATKKGRGKRKLCKLKTQLPQAFASINLNTSPSCSPMKKESQNGNKNYELECNTTLLNQERPLAFETDGAEQVRRAKDFMPCGNQALQQEENTYNLLTQDNFLNLLKETMTNDIEELREHKTPKPTANSERVQTRQFTAQQLITKEFFFSQDTSNSCLHSKRGRLLQGKRDDRAQKTHISSDSIAGIQSVSNFPFHLHNEMLGSMKCLDITDFQLPDDEFGFLKLEKLKSPLLPHVEPCVAVLFKDEHQTTGPYAIASVPASNAKSKKQEDGVLAACGNSLSRASNAESHGPLEQSLAKEFSSSALLSTPAYTISLYHAVTQPPVDTHTAAFPILGLTPAAPLQDPNKVSQVASCRQELQILPDSRIKLNTDIGQMRDPTSILLAATSDIKSCVSDMMSTENATCVPEARRTCETKVHSQACQALVGQSEPHSKECCSRGTRENKGRVESVSSLCDILEEGKESSLQLISMLQQTTSDSPAVDVNSVWWKSACSSVRELHIVTACESSISFWKPEDPAHWKRIHTWSSSKMPVIQVVPFPDVYCCVCIALGSLAIEELWLLFSCPGEDTLQDQLVKCGYIYSVLGLAERRIVSSSRAAEQQILEIISLSEGGRITERQTLMPPKESILAFSEVKGEKSALIGTTVASNIVIWNLVTGQLLKMISIGKSYQAPICHKAYSESGLLFIVLSHPYASECQSSTGAVFTLIASNPKQADSIPVMSYILPERSTGRYLEGDVEQWSAAAVLTSGSIAIWDLSVGLCAALLPPTCDGVWALVRWLQPNSCLMAGKKDGSVYLYKYQNAYAAKS</sequence>
<dbReference type="KEGG" id="gsh:117345461"/>
<proteinExistence type="predicted"/>
<evidence type="ECO:0000256" key="1">
    <source>
        <dbReference type="ARBA" id="ARBA00022737"/>
    </source>
</evidence>
<dbReference type="CTD" id="79728"/>
<accession>A0A6P8P3I6</accession>
<dbReference type="OrthoDB" id="9936560at2759"/>
<feature type="domain" description="Partner and localiser of BRCA2 WD40" evidence="3">
    <location>
        <begin position="951"/>
        <end position="1290"/>
    </location>
</feature>
<dbReference type="Gene3D" id="2.130.10.10">
    <property type="entry name" value="YVTN repeat-like/Quinoprotein amine dehydrogenase"/>
    <property type="match status" value="1"/>
</dbReference>
<keyword evidence="4" id="KW-1185">Reference proteome</keyword>
<protein>
    <submittedName>
        <fullName evidence="5">Partner and localizer of BRCA2 isoform X1</fullName>
    </submittedName>
</protein>
<dbReference type="Proteomes" id="UP000515159">
    <property type="component" value="Chromosome 11"/>
</dbReference>
<dbReference type="InParanoid" id="A0A6P8P3I6"/>
<dbReference type="Pfam" id="PF16756">
    <property type="entry name" value="PALB2_WD40"/>
    <property type="match status" value="1"/>
</dbReference>
<dbReference type="PANTHER" id="PTHR14662:SF2">
    <property type="entry name" value="PARTNER AND LOCALIZER OF BRCA2"/>
    <property type="match status" value="1"/>
</dbReference>
<dbReference type="RefSeq" id="XP_033770026.1">
    <property type="nucleotide sequence ID" value="XM_033914135.1"/>
</dbReference>
<feature type="region of interest" description="Disordered" evidence="2">
    <location>
        <begin position="303"/>
        <end position="342"/>
    </location>
</feature>
<dbReference type="GO" id="GO:0003677">
    <property type="term" value="F:DNA binding"/>
    <property type="evidence" value="ECO:0007669"/>
    <property type="project" value="InterPro"/>
</dbReference>
<feature type="compositionally biased region" description="Polar residues" evidence="2">
    <location>
        <begin position="444"/>
        <end position="471"/>
    </location>
</feature>
<dbReference type="InterPro" id="IPR042417">
    <property type="entry name" value="PALB2"/>
</dbReference>
<gene>
    <name evidence="5" type="primary">PALB2</name>
</gene>
<feature type="region of interest" description="Disordered" evidence="2">
    <location>
        <begin position="413"/>
        <end position="471"/>
    </location>
</feature>
<keyword evidence="1" id="KW-0677">Repeat</keyword>
<dbReference type="GO" id="GO:0000724">
    <property type="term" value="P:double-strand break repair via homologous recombination"/>
    <property type="evidence" value="ECO:0007669"/>
    <property type="project" value="InterPro"/>
</dbReference>
<evidence type="ECO:0000259" key="3">
    <source>
        <dbReference type="Pfam" id="PF16756"/>
    </source>
</evidence>
<dbReference type="InterPro" id="IPR015943">
    <property type="entry name" value="WD40/YVTN_repeat-like_dom_sf"/>
</dbReference>
<feature type="compositionally biased region" description="Basic and acidic residues" evidence="2">
    <location>
        <begin position="115"/>
        <end position="127"/>
    </location>
</feature>